<feature type="transmembrane region" description="Helical" evidence="5">
    <location>
        <begin position="195"/>
        <end position="217"/>
    </location>
</feature>
<evidence type="ECO:0000313" key="7">
    <source>
        <dbReference type="EMBL" id="KJJ85349.1"/>
    </source>
</evidence>
<organism evidence="7 8">
    <name type="scientific">Candidatus Omnitrophus magneticus</name>
    <dbReference type="NCBI Taxonomy" id="1609969"/>
    <lineage>
        <taxon>Bacteria</taxon>
        <taxon>Pseudomonadati</taxon>
        <taxon>Candidatus Omnitrophota</taxon>
        <taxon>Candidatus Omnitrophus</taxon>
    </lineage>
</organism>
<evidence type="ECO:0000256" key="4">
    <source>
        <dbReference type="SAM" id="MobiDB-lite"/>
    </source>
</evidence>
<dbReference type="GO" id="GO:0006935">
    <property type="term" value="P:chemotaxis"/>
    <property type="evidence" value="ECO:0007669"/>
    <property type="project" value="InterPro"/>
</dbReference>
<name>A0A0F0CTJ9_9BACT</name>
<dbReference type="PANTHER" id="PTHR32089">
    <property type="entry name" value="METHYL-ACCEPTING CHEMOTAXIS PROTEIN MCPB"/>
    <property type="match status" value="1"/>
</dbReference>
<dbReference type="Proteomes" id="UP000033428">
    <property type="component" value="Unassembled WGS sequence"/>
</dbReference>
<evidence type="ECO:0000256" key="5">
    <source>
        <dbReference type="SAM" id="Phobius"/>
    </source>
</evidence>
<dbReference type="EMBL" id="JYNY01000176">
    <property type="protein sequence ID" value="KJJ85349.1"/>
    <property type="molecule type" value="Genomic_DNA"/>
</dbReference>
<dbReference type="GO" id="GO:0016020">
    <property type="term" value="C:membrane"/>
    <property type="evidence" value="ECO:0007669"/>
    <property type="project" value="InterPro"/>
</dbReference>
<feature type="compositionally biased region" description="Polar residues" evidence="4">
    <location>
        <begin position="251"/>
        <end position="270"/>
    </location>
</feature>
<feature type="transmembrane region" description="Helical" evidence="5">
    <location>
        <begin position="12"/>
        <end position="28"/>
    </location>
</feature>
<dbReference type="Pfam" id="PF00015">
    <property type="entry name" value="MCPsignal"/>
    <property type="match status" value="1"/>
</dbReference>
<feature type="domain" description="Methyl-accepting transducer" evidence="6">
    <location>
        <begin position="227"/>
        <end position="456"/>
    </location>
</feature>
<dbReference type="InterPro" id="IPR004090">
    <property type="entry name" value="Chemotax_Me-accpt_rcpt"/>
</dbReference>
<evidence type="ECO:0000256" key="2">
    <source>
        <dbReference type="ARBA" id="ARBA00029447"/>
    </source>
</evidence>
<dbReference type="SUPFAM" id="SSF58104">
    <property type="entry name" value="Methyl-accepting chemotaxis protein (MCP) signaling domain"/>
    <property type="match status" value="1"/>
</dbReference>
<dbReference type="PROSITE" id="PS50111">
    <property type="entry name" value="CHEMOTAXIS_TRANSDUC_2"/>
    <property type="match status" value="1"/>
</dbReference>
<keyword evidence="1 3" id="KW-0807">Transducer</keyword>
<dbReference type="PANTHER" id="PTHR32089:SF112">
    <property type="entry name" value="LYSOZYME-LIKE PROTEIN-RELATED"/>
    <property type="match status" value="1"/>
</dbReference>
<feature type="region of interest" description="Disordered" evidence="4">
    <location>
        <begin position="250"/>
        <end position="270"/>
    </location>
</feature>
<dbReference type="Gene3D" id="1.10.287.950">
    <property type="entry name" value="Methyl-accepting chemotaxis protein"/>
    <property type="match status" value="1"/>
</dbReference>
<comment type="similarity">
    <text evidence="2">Belongs to the methyl-accepting chemotaxis (MCP) protein family.</text>
</comment>
<dbReference type="CDD" id="cd11386">
    <property type="entry name" value="MCP_signal"/>
    <property type="match status" value="1"/>
</dbReference>
<comment type="caution">
    <text evidence="7">The sequence shown here is derived from an EMBL/GenBank/DDBJ whole genome shotgun (WGS) entry which is preliminary data.</text>
</comment>
<protein>
    <submittedName>
        <fullName evidence="7">Methyl-accepting chemotaxis sensory transducer</fullName>
    </submittedName>
</protein>
<dbReference type="SMART" id="SM00283">
    <property type="entry name" value="MA"/>
    <property type="match status" value="1"/>
</dbReference>
<dbReference type="GO" id="GO:0004888">
    <property type="term" value="F:transmembrane signaling receptor activity"/>
    <property type="evidence" value="ECO:0007669"/>
    <property type="project" value="InterPro"/>
</dbReference>
<keyword evidence="5" id="KW-1133">Transmembrane helix</keyword>
<dbReference type="AlphaFoldDB" id="A0A0F0CTJ9"/>
<dbReference type="InterPro" id="IPR004089">
    <property type="entry name" value="MCPsignal_dom"/>
</dbReference>
<evidence type="ECO:0000259" key="6">
    <source>
        <dbReference type="PROSITE" id="PS50111"/>
    </source>
</evidence>
<evidence type="ECO:0000256" key="3">
    <source>
        <dbReference type="PROSITE-ProRule" id="PRU00284"/>
    </source>
</evidence>
<evidence type="ECO:0000313" key="8">
    <source>
        <dbReference type="Proteomes" id="UP000033428"/>
    </source>
</evidence>
<keyword evidence="8" id="KW-1185">Reference proteome</keyword>
<accession>A0A0F0CTJ9</accession>
<dbReference type="PRINTS" id="PR00260">
    <property type="entry name" value="CHEMTRNSDUCR"/>
</dbReference>
<gene>
    <name evidence="7" type="ORF">OMAG_000780</name>
</gene>
<keyword evidence="5" id="KW-0812">Transmembrane</keyword>
<dbReference type="GO" id="GO:0007165">
    <property type="term" value="P:signal transduction"/>
    <property type="evidence" value="ECO:0007669"/>
    <property type="project" value="UniProtKB-KW"/>
</dbReference>
<reference evidence="7 8" key="1">
    <citation type="submission" date="2015-02" db="EMBL/GenBank/DDBJ databases">
        <title>Single-cell genomics of uncultivated deep-branching MTB reveals a conserved set of magnetosome genes.</title>
        <authorList>
            <person name="Kolinko S."/>
            <person name="Richter M."/>
            <person name="Glockner F.O."/>
            <person name="Brachmann A."/>
            <person name="Schuler D."/>
        </authorList>
    </citation>
    <scope>NUCLEOTIDE SEQUENCE [LARGE SCALE GENOMIC DNA]</scope>
    <source>
        <strain evidence="7">SKK-01</strain>
    </source>
</reference>
<sequence length="470" mass="51063">MRLTAEKTITLGFAIVISVLILITVLGIKGMSDINKQINSVKHKYWPTADSVMEIRIGFLNKLYARNLYLNGKNETAETLLKETDYNFTENLNKLIKSRMLEDDIIKQLSVFNSRFSKIIKDSISFKNNTNTAETIESIVPLSENLSISKINDEFEDLFSEIGPFLENLEEKTLSNMDSAMDLGHMQSQKSKNALIIFSSIGLLFAILITGLVIIGIRKIGGQLSLASNQLTSSGSEILAAAQQQAAGAREQSSAVSETTSAAKELSMTSEQVGENIKKVAQAATHAMSGMKNIKESIGKTNKLISSLGEKSEKIGKITELIDDVADQTNLLAVNASIEAARAGEQGKGFSVVADEIRKLADSSAKSTKDITSLVEIIQHEISNSIMAMEQSVVSVDEEVRLAEETAERSKEIAMSASQQITGAKQIAEAMANIDETMKQIAVGAQQSQTATGQLTNLAAELKNFMKLLK</sequence>
<keyword evidence="5" id="KW-0472">Membrane</keyword>
<proteinExistence type="inferred from homology"/>
<evidence type="ECO:0000256" key="1">
    <source>
        <dbReference type="ARBA" id="ARBA00023224"/>
    </source>
</evidence>